<proteinExistence type="predicted"/>
<evidence type="ECO:0000313" key="9">
    <source>
        <dbReference type="Proteomes" id="UP001465755"/>
    </source>
</evidence>
<feature type="transmembrane region" description="Helical" evidence="6">
    <location>
        <begin position="433"/>
        <end position="455"/>
    </location>
</feature>
<dbReference type="InterPro" id="IPR000626">
    <property type="entry name" value="Ubiquitin-like_dom"/>
</dbReference>
<evidence type="ECO:0000256" key="6">
    <source>
        <dbReference type="SAM" id="Phobius"/>
    </source>
</evidence>
<feature type="region of interest" description="Disordered" evidence="5">
    <location>
        <begin position="146"/>
        <end position="180"/>
    </location>
</feature>
<feature type="compositionally biased region" description="Low complexity" evidence="5">
    <location>
        <begin position="341"/>
        <end position="356"/>
    </location>
</feature>
<dbReference type="Pfam" id="PF00240">
    <property type="entry name" value="ubiquitin"/>
    <property type="match status" value="1"/>
</dbReference>
<dbReference type="GO" id="GO:0030968">
    <property type="term" value="P:endoplasmic reticulum unfolded protein response"/>
    <property type="evidence" value="ECO:0007669"/>
    <property type="project" value="TreeGrafter"/>
</dbReference>
<dbReference type="PANTHER" id="PTHR12943">
    <property type="entry name" value="HOMOCYSTEINE-RESPONSIVE ENDOPLASMIC RETICULUM-RESIDENT UNIQUITIN-LIKE DOMAIN HERPUD PROTEIN FAMILY MEMBER"/>
    <property type="match status" value="1"/>
</dbReference>
<evidence type="ECO:0000313" key="8">
    <source>
        <dbReference type="EMBL" id="KAK9796233.1"/>
    </source>
</evidence>
<accession>A0AAW1NUD7</accession>
<evidence type="ECO:0000256" key="3">
    <source>
        <dbReference type="ARBA" id="ARBA00022989"/>
    </source>
</evidence>
<dbReference type="Proteomes" id="UP001465755">
    <property type="component" value="Unassembled WGS sequence"/>
</dbReference>
<dbReference type="EMBL" id="JALJOQ010000119">
    <property type="protein sequence ID" value="KAK9796233.1"/>
    <property type="molecule type" value="Genomic_DNA"/>
</dbReference>
<dbReference type="SUPFAM" id="SSF54236">
    <property type="entry name" value="Ubiquitin-like"/>
    <property type="match status" value="1"/>
</dbReference>
<feature type="region of interest" description="Disordered" evidence="5">
    <location>
        <begin position="304"/>
        <end position="356"/>
    </location>
</feature>
<gene>
    <name evidence="8" type="ORF">WJX73_000170</name>
</gene>
<evidence type="ECO:0000256" key="4">
    <source>
        <dbReference type="ARBA" id="ARBA00023136"/>
    </source>
</evidence>
<dbReference type="PROSITE" id="PS50053">
    <property type="entry name" value="UBIQUITIN_2"/>
    <property type="match status" value="1"/>
</dbReference>
<comment type="subcellular location">
    <subcellularLocation>
        <location evidence="1">Membrane</location>
    </subcellularLocation>
</comment>
<evidence type="ECO:0000259" key="7">
    <source>
        <dbReference type="PROSITE" id="PS50053"/>
    </source>
</evidence>
<comment type="caution">
    <text evidence="8">The sequence shown here is derived from an EMBL/GenBank/DDBJ whole genome shotgun (WGS) entry which is preliminary data.</text>
</comment>
<feature type="compositionally biased region" description="Polar residues" evidence="5">
    <location>
        <begin position="153"/>
        <end position="164"/>
    </location>
</feature>
<dbReference type="PANTHER" id="PTHR12943:SF27">
    <property type="entry name" value="HOMOCYSTEINE-INDUCED ENDOPLASMIC RETICULUM PROTEIN, ISOFORM A"/>
    <property type="match status" value="1"/>
</dbReference>
<evidence type="ECO:0000256" key="5">
    <source>
        <dbReference type="SAM" id="MobiDB-lite"/>
    </source>
</evidence>
<feature type="compositionally biased region" description="Low complexity" evidence="5">
    <location>
        <begin position="319"/>
        <end position="333"/>
    </location>
</feature>
<organism evidence="8 9">
    <name type="scientific">Symbiochloris irregularis</name>
    <dbReference type="NCBI Taxonomy" id="706552"/>
    <lineage>
        <taxon>Eukaryota</taxon>
        <taxon>Viridiplantae</taxon>
        <taxon>Chlorophyta</taxon>
        <taxon>core chlorophytes</taxon>
        <taxon>Trebouxiophyceae</taxon>
        <taxon>Trebouxiales</taxon>
        <taxon>Trebouxiaceae</taxon>
        <taxon>Symbiochloris</taxon>
    </lineage>
</organism>
<dbReference type="InterPro" id="IPR039751">
    <property type="entry name" value="HERPUD1/2"/>
</dbReference>
<sequence>MKIEAVLVQAGMGQPSFETGQQLVKLVIRNSNPSQPEAKQDFAVAVTSLSTVRQVKQVLERQYAGNPPPEAQTLIYAGRVLKNDQQPMSDVLNKSMDPEVPHTIHLVVKSPATASSCTATRAVPIGSPSPSSLPALAAGISTQDGASVAHASATPQSAGHQTNEAAGDPRSSMQGGTEQAFGNPYAHTSPALAAAYNAAFAALSAQGPMTFPDLSQLPPGSVPSAVGGQRSDPIPFNLNPSLGPNLLQPQQQQQQQQPHLLQHNLQQYQHALFHQNHAQGQAAGFLSAQFPTFSFPMPAAGVGLPHMRPSPASMPQHTGEASAASSGSSDEASTQLPSSISPNSAPSTQAAPAASGQQSQPFYASPAFAYVPVSLMPSMPLVSTSQPSQPPSTQQFAVVQQQQLLPGHQAVAFQAQLLVLAGILYQHCPPGRFMLIMGGAILMYLAGFAPFRVAMQRAMGIDPRRRGRVRGAGNTGVGGDMAAPAGVLQEIQSLLVGFFTSLLPGWNVNPEDAAAFAVAQQAAAAEAARPMQNAGRPHQD</sequence>
<feature type="compositionally biased region" description="Low complexity" evidence="5">
    <location>
        <begin position="237"/>
        <end position="259"/>
    </location>
</feature>
<feature type="region of interest" description="Disordered" evidence="5">
    <location>
        <begin position="214"/>
        <end position="259"/>
    </location>
</feature>
<feature type="domain" description="Ubiquitin-like" evidence="7">
    <location>
        <begin position="24"/>
        <end position="90"/>
    </location>
</feature>
<evidence type="ECO:0000256" key="1">
    <source>
        <dbReference type="ARBA" id="ARBA00004370"/>
    </source>
</evidence>
<evidence type="ECO:0000256" key="2">
    <source>
        <dbReference type="ARBA" id="ARBA00022692"/>
    </source>
</evidence>
<dbReference type="InterPro" id="IPR029071">
    <property type="entry name" value="Ubiquitin-like_domsf"/>
</dbReference>
<dbReference type="AlphaFoldDB" id="A0AAW1NUD7"/>
<keyword evidence="9" id="KW-1185">Reference proteome</keyword>
<protein>
    <recommendedName>
        <fullName evidence="7">Ubiquitin-like domain-containing protein</fullName>
    </recommendedName>
</protein>
<dbReference type="Gene3D" id="3.10.20.90">
    <property type="entry name" value="Phosphatidylinositol 3-kinase Catalytic Subunit, Chain A, domain 1"/>
    <property type="match status" value="1"/>
</dbReference>
<keyword evidence="2 6" id="KW-0812">Transmembrane</keyword>
<dbReference type="GO" id="GO:0016020">
    <property type="term" value="C:membrane"/>
    <property type="evidence" value="ECO:0007669"/>
    <property type="project" value="UniProtKB-SubCell"/>
</dbReference>
<keyword evidence="4 6" id="KW-0472">Membrane</keyword>
<dbReference type="SMART" id="SM00213">
    <property type="entry name" value="UBQ"/>
    <property type="match status" value="1"/>
</dbReference>
<reference evidence="8 9" key="1">
    <citation type="journal article" date="2024" name="Nat. Commun.">
        <title>Phylogenomics reveals the evolutionary origins of lichenization in chlorophyte algae.</title>
        <authorList>
            <person name="Puginier C."/>
            <person name="Libourel C."/>
            <person name="Otte J."/>
            <person name="Skaloud P."/>
            <person name="Haon M."/>
            <person name="Grisel S."/>
            <person name="Petersen M."/>
            <person name="Berrin J.G."/>
            <person name="Delaux P.M."/>
            <person name="Dal Grande F."/>
            <person name="Keller J."/>
        </authorList>
    </citation>
    <scope>NUCLEOTIDE SEQUENCE [LARGE SCALE GENOMIC DNA]</scope>
    <source>
        <strain evidence="8 9">SAG 2036</strain>
    </source>
</reference>
<name>A0AAW1NUD7_9CHLO</name>
<keyword evidence="3 6" id="KW-1133">Transmembrane helix</keyword>